<dbReference type="NCBIfam" id="TIGR01617">
    <property type="entry name" value="arsC_related"/>
    <property type="match status" value="1"/>
</dbReference>
<accession>A0ABM9ABZ3</accession>
<evidence type="ECO:0008006" key="5">
    <source>
        <dbReference type="Google" id="ProtNLM"/>
    </source>
</evidence>
<comment type="similarity">
    <text evidence="1 2">Belongs to the ArsC family.</text>
</comment>
<dbReference type="InterPro" id="IPR036249">
    <property type="entry name" value="Thioredoxin-like_sf"/>
</dbReference>
<proteinExistence type="inferred from homology"/>
<evidence type="ECO:0000313" key="3">
    <source>
        <dbReference type="EMBL" id="CAH0990718.1"/>
    </source>
</evidence>
<dbReference type="InterPro" id="IPR006504">
    <property type="entry name" value="Tscrpt_reg_Spx/MgsR"/>
</dbReference>
<reference evidence="3" key="1">
    <citation type="submission" date="2021-12" db="EMBL/GenBank/DDBJ databases">
        <authorList>
            <person name="Rodrigo-Torres L."/>
            <person name="Arahal R. D."/>
            <person name="Lucena T."/>
        </authorList>
    </citation>
    <scope>NUCLEOTIDE SEQUENCE</scope>
    <source>
        <strain evidence="3">CECT 8267</strain>
    </source>
</reference>
<name>A0ABM9ABZ3_9GAMM</name>
<evidence type="ECO:0000313" key="4">
    <source>
        <dbReference type="Proteomes" id="UP000838100"/>
    </source>
</evidence>
<dbReference type="PANTHER" id="PTHR30041:SF8">
    <property type="entry name" value="PROTEIN YFFB"/>
    <property type="match status" value="1"/>
</dbReference>
<protein>
    <recommendedName>
        <fullName evidence="5">ArsC family reductase</fullName>
    </recommendedName>
</protein>
<sequence length="118" mass="13382">MTILFGINNCDTVKKARKWFDSNSLDHSYHDFRNDGLTENQLQQWIDAIGYETLVNKRSTTWKQLGDDAKQSLDGDSAKALMLANPTLIKRPVVIDDTGVVSVGFKEADFQQRFLSLD</sequence>
<dbReference type="Pfam" id="PF03960">
    <property type="entry name" value="ArsC"/>
    <property type="match status" value="1"/>
</dbReference>
<comment type="caution">
    <text evidence="3">The sequence shown here is derived from an EMBL/GenBank/DDBJ whole genome shotgun (WGS) entry which is preliminary data.</text>
</comment>
<dbReference type="EMBL" id="CAKLPX010000001">
    <property type="protein sequence ID" value="CAH0990718.1"/>
    <property type="molecule type" value="Genomic_DNA"/>
</dbReference>
<gene>
    <name evidence="3" type="ORF">SIN8267_00813</name>
</gene>
<dbReference type="NCBIfam" id="NF008107">
    <property type="entry name" value="PRK10853.1"/>
    <property type="match status" value="1"/>
</dbReference>
<keyword evidence="4" id="KW-1185">Reference proteome</keyword>
<evidence type="ECO:0000256" key="1">
    <source>
        <dbReference type="ARBA" id="ARBA00007198"/>
    </source>
</evidence>
<dbReference type="CDD" id="cd03035">
    <property type="entry name" value="ArsC_Yffb"/>
    <property type="match status" value="1"/>
</dbReference>
<dbReference type="Proteomes" id="UP000838100">
    <property type="component" value="Unassembled WGS sequence"/>
</dbReference>
<dbReference type="SUPFAM" id="SSF52833">
    <property type="entry name" value="Thioredoxin-like"/>
    <property type="match status" value="1"/>
</dbReference>
<dbReference type="PANTHER" id="PTHR30041">
    <property type="entry name" value="ARSENATE REDUCTASE"/>
    <property type="match status" value="1"/>
</dbReference>
<dbReference type="PROSITE" id="PS51353">
    <property type="entry name" value="ARSC"/>
    <property type="match status" value="1"/>
</dbReference>
<evidence type="ECO:0000256" key="2">
    <source>
        <dbReference type="PROSITE-ProRule" id="PRU01282"/>
    </source>
</evidence>
<organism evidence="3 4">
    <name type="scientific">Sinobacterium norvegicum</name>
    <dbReference type="NCBI Taxonomy" id="1641715"/>
    <lineage>
        <taxon>Bacteria</taxon>
        <taxon>Pseudomonadati</taxon>
        <taxon>Pseudomonadota</taxon>
        <taxon>Gammaproteobacteria</taxon>
        <taxon>Cellvibrionales</taxon>
        <taxon>Spongiibacteraceae</taxon>
        <taxon>Sinobacterium</taxon>
    </lineage>
</organism>
<dbReference type="Gene3D" id="3.40.30.10">
    <property type="entry name" value="Glutaredoxin"/>
    <property type="match status" value="1"/>
</dbReference>
<dbReference type="InterPro" id="IPR006660">
    <property type="entry name" value="Arsenate_reductase-like"/>
</dbReference>